<proteinExistence type="inferred from homology"/>
<gene>
    <name evidence="9" type="primary">106067761</name>
</gene>
<feature type="region of interest" description="Disordered" evidence="7">
    <location>
        <begin position="43"/>
        <end position="74"/>
    </location>
</feature>
<dbReference type="VEuPathDB" id="VectorBase:BGLB030154"/>
<evidence type="ECO:0000256" key="7">
    <source>
        <dbReference type="SAM" id="MobiDB-lite"/>
    </source>
</evidence>
<accession>A0A2C9LE53</accession>
<dbReference type="PROSITE" id="PS50089">
    <property type="entry name" value="ZF_RING_2"/>
    <property type="match status" value="1"/>
</dbReference>
<evidence type="ECO:0000259" key="8">
    <source>
        <dbReference type="PROSITE" id="PS50089"/>
    </source>
</evidence>
<evidence type="ECO:0000256" key="1">
    <source>
        <dbReference type="ARBA" id="ARBA00006672"/>
    </source>
</evidence>
<dbReference type="GO" id="GO:0051726">
    <property type="term" value="P:regulation of cell cycle"/>
    <property type="evidence" value="ECO:0007669"/>
    <property type="project" value="TreeGrafter"/>
</dbReference>
<evidence type="ECO:0000313" key="9">
    <source>
        <dbReference type="EnsemblMetazoa" id="BGLB030154-PB"/>
    </source>
</evidence>
<dbReference type="SUPFAM" id="SSF57850">
    <property type="entry name" value="RING/U-box"/>
    <property type="match status" value="1"/>
</dbReference>
<evidence type="ECO:0000256" key="2">
    <source>
        <dbReference type="ARBA" id="ARBA00022703"/>
    </source>
</evidence>
<keyword evidence="5" id="KW-0862">Zinc</keyword>
<dbReference type="GO" id="GO:0061630">
    <property type="term" value="F:ubiquitin protein ligase activity"/>
    <property type="evidence" value="ECO:0007669"/>
    <property type="project" value="TreeGrafter"/>
</dbReference>
<dbReference type="GO" id="GO:0043027">
    <property type="term" value="F:cysteine-type endopeptidase inhibitor activity involved in apoptotic process"/>
    <property type="evidence" value="ECO:0007669"/>
    <property type="project" value="TreeGrafter"/>
</dbReference>
<evidence type="ECO:0000256" key="4">
    <source>
        <dbReference type="ARBA" id="ARBA00022771"/>
    </source>
</evidence>
<dbReference type="PANTHER" id="PTHR10044:SF139">
    <property type="entry name" value="DEATH-ASSOCIATED INHIBITOR OF APOPTOSIS 2"/>
    <property type="match status" value="1"/>
</dbReference>
<sequence length="343" mass="38095">MSTRGRPILYRVSSMDFMDSGIVAEDVIITSMTGNGQIIRSLSTSVKRRRESSTPDASGKAQRISHGRSGRRETITPRSTATQTLTKVVSAQNDIGTQILSRVDADQDTARAFKRDVKPRRDSHAVQASTHVSKHEVKSRMESDIVKDLIDMGVPEKDIKKAIKKKLKLAGEDFSNADELFQAVLDLSVDSHTEGTRETSQEVAEKITAAMNSEIVKAVLEMDVPEPRIRETIKKQLEENGAEFQNVEDLLQAIFSPDLEVQECPEGATGGASLEVNRDTLKLMEENRLLKEQKQCKICMEEDACMVFLPCGHLITCSTCASVVRQCPICRQKIKKTVRAFLS</sequence>
<feature type="domain" description="RING-type" evidence="8">
    <location>
        <begin position="296"/>
        <end position="331"/>
    </location>
</feature>
<dbReference type="GO" id="GO:0043066">
    <property type="term" value="P:negative regulation of apoptotic process"/>
    <property type="evidence" value="ECO:0007669"/>
    <property type="project" value="TreeGrafter"/>
</dbReference>
<reference evidence="9" key="1">
    <citation type="submission" date="2020-05" db="UniProtKB">
        <authorList>
            <consortium name="EnsemblMetazoa"/>
        </authorList>
    </citation>
    <scope>IDENTIFICATION</scope>
    <source>
        <strain evidence="9">BB02</strain>
    </source>
</reference>
<dbReference type="AlphaFoldDB" id="A0A2C9LE53"/>
<dbReference type="OrthoDB" id="10251804at2759"/>
<dbReference type="FunFam" id="3.30.40.10:FF:000184">
    <property type="entry name" value="Baculoviral IAP repeat containing 2"/>
    <property type="match status" value="1"/>
</dbReference>
<evidence type="ECO:0000313" key="10">
    <source>
        <dbReference type="Proteomes" id="UP000076420"/>
    </source>
</evidence>
<dbReference type="GO" id="GO:0005737">
    <property type="term" value="C:cytoplasm"/>
    <property type="evidence" value="ECO:0007669"/>
    <property type="project" value="TreeGrafter"/>
</dbReference>
<dbReference type="GO" id="GO:0008270">
    <property type="term" value="F:zinc ion binding"/>
    <property type="evidence" value="ECO:0007669"/>
    <property type="project" value="UniProtKB-KW"/>
</dbReference>
<dbReference type="GO" id="GO:0006915">
    <property type="term" value="P:apoptotic process"/>
    <property type="evidence" value="ECO:0007669"/>
    <property type="project" value="UniProtKB-KW"/>
</dbReference>
<dbReference type="FunFam" id="1.10.1170.10:FF:000002">
    <property type="entry name" value="Baculoviral IAP repeat containing 7"/>
    <property type="match status" value="1"/>
</dbReference>
<dbReference type="SMART" id="SM00184">
    <property type="entry name" value="RING"/>
    <property type="match status" value="1"/>
</dbReference>
<dbReference type="KEGG" id="bgt:106067761"/>
<dbReference type="Gene3D" id="1.10.8.10">
    <property type="entry name" value="DNA helicase RuvA subunit, C-terminal domain"/>
    <property type="match status" value="2"/>
</dbReference>
<organism evidence="9 10">
    <name type="scientific">Biomphalaria glabrata</name>
    <name type="common">Bloodfluke planorb</name>
    <name type="synonym">Freshwater snail</name>
    <dbReference type="NCBI Taxonomy" id="6526"/>
    <lineage>
        <taxon>Eukaryota</taxon>
        <taxon>Metazoa</taxon>
        <taxon>Spiralia</taxon>
        <taxon>Lophotrochozoa</taxon>
        <taxon>Mollusca</taxon>
        <taxon>Gastropoda</taxon>
        <taxon>Heterobranchia</taxon>
        <taxon>Euthyneura</taxon>
        <taxon>Panpulmonata</taxon>
        <taxon>Hygrophila</taxon>
        <taxon>Lymnaeoidea</taxon>
        <taxon>Planorbidae</taxon>
        <taxon>Biomphalaria</taxon>
    </lineage>
</organism>
<dbReference type="InterPro" id="IPR001841">
    <property type="entry name" value="Znf_RING"/>
</dbReference>
<keyword evidence="2" id="KW-0053">Apoptosis</keyword>
<dbReference type="Proteomes" id="UP000076420">
    <property type="component" value="Unassembled WGS sequence"/>
</dbReference>
<dbReference type="InterPro" id="IPR013083">
    <property type="entry name" value="Znf_RING/FYVE/PHD"/>
</dbReference>
<dbReference type="VEuPathDB" id="VectorBase:BGLAX_035626"/>
<dbReference type="RefSeq" id="XP_013082470.2">
    <property type="nucleotide sequence ID" value="XM_013227016.2"/>
</dbReference>
<keyword evidence="4 6" id="KW-0863">Zinc-finger</keyword>
<evidence type="ECO:0000256" key="5">
    <source>
        <dbReference type="ARBA" id="ARBA00022833"/>
    </source>
</evidence>
<comment type="similarity">
    <text evidence="1">Belongs to the IAP family.</text>
</comment>
<dbReference type="CDD" id="cd16510">
    <property type="entry name" value="RING-HC_IAPs"/>
    <property type="match status" value="1"/>
</dbReference>
<dbReference type="STRING" id="6526.A0A2C9LE53"/>
<dbReference type="PANTHER" id="PTHR10044">
    <property type="entry name" value="INHIBITOR OF APOPTOSIS"/>
    <property type="match status" value="1"/>
</dbReference>
<dbReference type="Pfam" id="PF13920">
    <property type="entry name" value="zf-C3HC4_3"/>
    <property type="match status" value="1"/>
</dbReference>
<dbReference type="Gene3D" id="3.30.40.10">
    <property type="entry name" value="Zinc/RING finger domain, C3HC4 (zinc finger)"/>
    <property type="match status" value="1"/>
</dbReference>
<dbReference type="InterPro" id="IPR050784">
    <property type="entry name" value="IAP"/>
</dbReference>
<dbReference type="GO" id="GO:0005634">
    <property type="term" value="C:nucleus"/>
    <property type="evidence" value="ECO:0007669"/>
    <property type="project" value="TreeGrafter"/>
</dbReference>
<protein>
    <recommendedName>
        <fullName evidence="8">RING-type domain-containing protein</fullName>
    </recommendedName>
</protein>
<dbReference type="GO" id="GO:0031398">
    <property type="term" value="P:positive regulation of protein ubiquitination"/>
    <property type="evidence" value="ECO:0007669"/>
    <property type="project" value="TreeGrafter"/>
</dbReference>
<dbReference type="EnsemblMetazoa" id="BGLB030154-RB">
    <property type="protein sequence ID" value="BGLB030154-PB"/>
    <property type="gene ID" value="BGLB030154"/>
</dbReference>
<keyword evidence="3" id="KW-0479">Metal-binding</keyword>
<name>A0A2C9LE53_BIOGL</name>
<evidence type="ECO:0000256" key="6">
    <source>
        <dbReference type="PROSITE-ProRule" id="PRU00175"/>
    </source>
</evidence>
<evidence type="ECO:0000256" key="3">
    <source>
        <dbReference type="ARBA" id="ARBA00022723"/>
    </source>
</evidence>